<dbReference type="Pfam" id="PF13386">
    <property type="entry name" value="DsbD_2"/>
    <property type="match status" value="1"/>
</dbReference>
<sequence length="228" mass="23385">MTEIWLAFLAGLAGSPHCLGMCGGIVTALALNCRQEGRRGRLLFQLGYNLGRMGTYALLGVAAGFIGASLDVLLLKSLSAWVFVAANGFVMLVGLASLLGSRYNLVTLESSGGRLLAGPLRWALAGSSSARSIPLGLILGFLPCGLVYAPLIAAASSGSPLRGGAVMAALGLGTLPVMLGFGSLATLCSVQLKGVVSRLAGLLVALIGFAGLWRILGRLGYVPPFPLW</sequence>
<feature type="transmembrane region" description="Helical" evidence="1">
    <location>
        <begin position="81"/>
        <end position="100"/>
    </location>
</feature>
<evidence type="ECO:0000313" key="4">
    <source>
        <dbReference type="Proteomes" id="UP000756860"/>
    </source>
</evidence>
<dbReference type="RefSeq" id="WP_214175955.1">
    <property type="nucleotide sequence ID" value="NZ_JAHCVK010000006.1"/>
</dbReference>
<keyword evidence="1" id="KW-0812">Transmembrane</keyword>
<feature type="transmembrane region" description="Helical" evidence="1">
    <location>
        <begin position="199"/>
        <end position="216"/>
    </location>
</feature>
<dbReference type="Proteomes" id="UP000756860">
    <property type="component" value="Unassembled WGS sequence"/>
</dbReference>
<reference evidence="3 4" key="1">
    <citation type="submission" date="2021-05" db="EMBL/GenBank/DDBJ databases">
        <title>The draft genome of Geobacter luticola JCM 17780.</title>
        <authorList>
            <person name="Xu Z."/>
            <person name="Masuda Y."/>
            <person name="Itoh H."/>
            <person name="Senoo K."/>
        </authorList>
    </citation>
    <scope>NUCLEOTIDE SEQUENCE [LARGE SCALE GENOMIC DNA]</scope>
    <source>
        <strain evidence="3 4">JCM 17780</strain>
    </source>
</reference>
<dbReference type="InterPro" id="IPR039447">
    <property type="entry name" value="UreH-like_TM_dom"/>
</dbReference>
<keyword evidence="1" id="KW-0472">Membrane</keyword>
<dbReference type="PANTHER" id="PTHR42208">
    <property type="entry name" value="HEAVY METAL TRANSPORTER-RELATED"/>
    <property type="match status" value="1"/>
</dbReference>
<feature type="transmembrane region" description="Helical" evidence="1">
    <location>
        <begin position="54"/>
        <end position="74"/>
    </location>
</feature>
<dbReference type="PANTHER" id="PTHR42208:SF1">
    <property type="entry name" value="HEAVY METAL TRANSPORTER"/>
    <property type="match status" value="1"/>
</dbReference>
<evidence type="ECO:0000259" key="2">
    <source>
        <dbReference type="Pfam" id="PF13386"/>
    </source>
</evidence>
<feature type="transmembrane region" description="Helical" evidence="1">
    <location>
        <begin position="165"/>
        <end position="187"/>
    </location>
</feature>
<keyword evidence="1" id="KW-1133">Transmembrane helix</keyword>
<evidence type="ECO:0000313" key="3">
    <source>
        <dbReference type="EMBL" id="MBT0653950.1"/>
    </source>
</evidence>
<protein>
    <submittedName>
        <fullName evidence="3">Sulfite exporter TauE/SafE family protein</fullName>
    </submittedName>
</protein>
<feature type="transmembrane region" description="Helical" evidence="1">
    <location>
        <begin position="133"/>
        <end position="153"/>
    </location>
</feature>
<comment type="caution">
    <text evidence="3">The sequence shown here is derived from an EMBL/GenBank/DDBJ whole genome shotgun (WGS) entry which is preliminary data.</text>
</comment>
<organism evidence="3 4">
    <name type="scientific">Geomobilimonas luticola</name>
    <dbReference type="NCBI Taxonomy" id="1114878"/>
    <lineage>
        <taxon>Bacteria</taxon>
        <taxon>Pseudomonadati</taxon>
        <taxon>Thermodesulfobacteriota</taxon>
        <taxon>Desulfuromonadia</taxon>
        <taxon>Geobacterales</taxon>
        <taxon>Geobacteraceae</taxon>
        <taxon>Geomobilimonas</taxon>
    </lineage>
</organism>
<accession>A0ABS5SF08</accession>
<keyword evidence="4" id="KW-1185">Reference proteome</keyword>
<dbReference type="EMBL" id="JAHCVK010000006">
    <property type="protein sequence ID" value="MBT0653950.1"/>
    <property type="molecule type" value="Genomic_DNA"/>
</dbReference>
<evidence type="ECO:0000256" key="1">
    <source>
        <dbReference type="SAM" id="Phobius"/>
    </source>
</evidence>
<proteinExistence type="predicted"/>
<name>A0ABS5SF08_9BACT</name>
<feature type="domain" description="Urease accessory protein UreH-like transmembrane" evidence="2">
    <location>
        <begin position="7"/>
        <end position="209"/>
    </location>
</feature>
<gene>
    <name evidence="3" type="ORF">KI810_12850</name>
</gene>